<accession>A0ABR8NU71</accession>
<dbReference type="Proteomes" id="UP000604161">
    <property type="component" value="Unassembled WGS sequence"/>
</dbReference>
<dbReference type="InterPro" id="IPR029787">
    <property type="entry name" value="Nucleotide_cyclase"/>
</dbReference>
<feature type="transmembrane region" description="Helical" evidence="1">
    <location>
        <begin position="51"/>
        <end position="73"/>
    </location>
</feature>
<evidence type="ECO:0000313" key="3">
    <source>
        <dbReference type="EMBL" id="MBD5769596.1"/>
    </source>
</evidence>
<evidence type="ECO:0000313" key="4">
    <source>
        <dbReference type="Proteomes" id="UP000604161"/>
    </source>
</evidence>
<keyword evidence="1" id="KW-1133">Transmembrane helix</keyword>
<name>A0ABR8NU71_9GAMM</name>
<sequence length="270" mass="29955">MSPLIRHCLRKLGRVGLVATLTVLSTILAYLLNFFLVEILGFTYIPFEDFILVSSITVLVTPLLSWYLVGLFFKLDEMEVKMTQLATIDSLTNTYNRGYFYEKVEQFLSSIPNSTSLPARAEKLSQGNRLDHGHLPGFFILDLDNLKPINDQYGHAAGDKVLAAFSSVLLELAPEPNVVGRLGGDEFVVFLHKTTQIIPQDFAEQILERVRSANVEFDGCPISFAASIGFSNIHGSDSHAIDMAMKAADNALYKVKRSGRNGFAMGYAEH</sequence>
<dbReference type="CDD" id="cd01949">
    <property type="entry name" value="GGDEF"/>
    <property type="match status" value="1"/>
</dbReference>
<keyword evidence="4" id="KW-1185">Reference proteome</keyword>
<dbReference type="SUPFAM" id="SSF55073">
    <property type="entry name" value="Nucleotide cyclase"/>
    <property type="match status" value="1"/>
</dbReference>
<dbReference type="Gene3D" id="3.30.70.270">
    <property type="match status" value="1"/>
</dbReference>
<dbReference type="InterPro" id="IPR043128">
    <property type="entry name" value="Rev_trsase/Diguanyl_cyclase"/>
</dbReference>
<protein>
    <submittedName>
        <fullName evidence="3">GGDEF domain-containing protein</fullName>
    </submittedName>
</protein>
<keyword evidence="1" id="KW-0812">Transmembrane</keyword>
<keyword evidence="1" id="KW-0472">Membrane</keyword>
<evidence type="ECO:0000259" key="2">
    <source>
        <dbReference type="PROSITE" id="PS50887"/>
    </source>
</evidence>
<dbReference type="SMART" id="SM00267">
    <property type="entry name" value="GGDEF"/>
    <property type="match status" value="1"/>
</dbReference>
<dbReference type="InterPro" id="IPR000160">
    <property type="entry name" value="GGDEF_dom"/>
</dbReference>
<dbReference type="InterPro" id="IPR052163">
    <property type="entry name" value="DGC-Regulatory_Protein"/>
</dbReference>
<comment type="caution">
    <text evidence="3">The sequence shown here is derived from an EMBL/GenBank/DDBJ whole genome shotgun (WGS) entry which is preliminary data.</text>
</comment>
<dbReference type="RefSeq" id="WP_191592989.1">
    <property type="nucleotide sequence ID" value="NZ_JACYFC010000001.1"/>
</dbReference>
<reference evidence="3 4" key="1">
    <citation type="submission" date="2020-09" db="EMBL/GenBank/DDBJ databases">
        <title>Marinomonas sp. nov., isolated from the cysticercosis algae of Qingdao, China.</title>
        <authorList>
            <person name="Sun X."/>
        </authorList>
    </citation>
    <scope>NUCLEOTIDE SEQUENCE [LARGE SCALE GENOMIC DNA]</scope>
    <source>
        <strain evidence="3 4">SM2066</strain>
    </source>
</reference>
<dbReference type="NCBIfam" id="TIGR00254">
    <property type="entry name" value="GGDEF"/>
    <property type="match status" value="1"/>
</dbReference>
<dbReference type="Pfam" id="PF00990">
    <property type="entry name" value="GGDEF"/>
    <property type="match status" value="1"/>
</dbReference>
<dbReference type="PANTHER" id="PTHR46663">
    <property type="entry name" value="DIGUANYLATE CYCLASE DGCT-RELATED"/>
    <property type="match status" value="1"/>
</dbReference>
<dbReference type="EMBL" id="JACYFC010000001">
    <property type="protein sequence ID" value="MBD5769596.1"/>
    <property type="molecule type" value="Genomic_DNA"/>
</dbReference>
<evidence type="ECO:0000256" key="1">
    <source>
        <dbReference type="SAM" id="Phobius"/>
    </source>
</evidence>
<dbReference type="PROSITE" id="PS50887">
    <property type="entry name" value="GGDEF"/>
    <property type="match status" value="1"/>
</dbReference>
<proteinExistence type="predicted"/>
<gene>
    <name evidence="3" type="ORF">IF202_00900</name>
</gene>
<dbReference type="PANTHER" id="PTHR46663:SF4">
    <property type="entry name" value="DIGUANYLATE CYCLASE DGCT-RELATED"/>
    <property type="match status" value="1"/>
</dbReference>
<organism evidence="3 4">
    <name type="scientific">Marinomonas colpomeniae</name>
    <dbReference type="NCBI Taxonomy" id="2774408"/>
    <lineage>
        <taxon>Bacteria</taxon>
        <taxon>Pseudomonadati</taxon>
        <taxon>Pseudomonadota</taxon>
        <taxon>Gammaproteobacteria</taxon>
        <taxon>Oceanospirillales</taxon>
        <taxon>Oceanospirillaceae</taxon>
        <taxon>Marinomonas</taxon>
    </lineage>
</organism>
<feature type="transmembrane region" description="Helical" evidence="1">
    <location>
        <begin position="12"/>
        <end position="45"/>
    </location>
</feature>
<feature type="domain" description="GGDEF" evidence="2">
    <location>
        <begin position="134"/>
        <end position="268"/>
    </location>
</feature>